<comment type="caution">
    <text evidence="1">The sequence shown here is derived from an EMBL/GenBank/DDBJ whole genome shotgun (WGS) entry which is preliminary data.</text>
</comment>
<protein>
    <submittedName>
        <fullName evidence="1">Uncharacterized protein</fullName>
    </submittedName>
</protein>
<proteinExistence type="predicted"/>
<dbReference type="Proteomes" id="UP001057402">
    <property type="component" value="Chromosome 3"/>
</dbReference>
<keyword evidence="2" id="KW-1185">Reference proteome</keyword>
<organism evidence="1 2">
    <name type="scientific">Melastoma candidum</name>
    <dbReference type="NCBI Taxonomy" id="119954"/>
    <lineage>
        <taxon>Eukaryota</taxon>
        <taxon>Viridiplantae</taxon>
        <taxon>Streptophyta</taxon>
        <taxon>Embryophyta</taxon>
        <taxon>Tracheophyta</taxon>
        <taxon>Spermatophyta</taxon>
        <taxon>Magnoliopsida</taxon>
        <taxon>eudicotyledons</taxon>
        <taxon>Gunneridae</taxon>
        <taxon>Pentapetalae</taxon>
        <taxon>rosids</taxon>
        <taxon>malvids</taxon>
        <taxon>Myrtales</taxon>
        <taxon>Melastomataceae</taxon>
        <taxon>Melastomatoideae</taxon>
        <taxon>Melastomateae</taxon>
        <taxon>Melastoma</taxon>
    </lineage>
</organism>
<gene>
    <name evidence="1" type="ORF">MLD38_006509</name>
</gene>
<evidence type="ECO:0000313" key="1">
    <source>
        <dbReference type="EMBL" id="KAI4380304.1"/>
    </source>
</evidence>
<accession>A0ACB9RN88</accession>
<dbReference type="EMBL" id="CM042882">
    <property type="protein sequence ID" value="KAI4380304.1"/>
    <property type="molecule type" value="Genomic_DNA"/>
</dbReference>
<evidence type="ECO:0000313" key="2">
    <source>
        <dbReference type="Proteomes" id="UP001057402"/>
    </source>
</evidence>
<name>A0ACB9RN88_9MYRT</name>
<sequence length="278" mass="31468">MEGSNFPGGGKWCHIVWDRGQSQAPTTAAKLLPLQQQQQQHKKQVRRRLHTSRPYQEIVNMAEARSSLNFPESHSSFTYQILPDHLNWPVSPITPLPTSDVLLNQPLGLNLNLQEFDNINTSLFRLYDIPSSLYSTDSSPVSSSNANTQSDMESFSNGGAGKHHMATDDKEITEIRSIGEQHQMEWNDKMNLATSACWFNFLKEMNMEPQVLETEDGSGYQPFDQAVELEFPAWLNSANNCSQQHFDDCCLSQDYFQDTALPGMEIGEFEAIDEAWLS</sequence>
<reference evidence="2" key="1">
    <citation type="journal article" date="2023" name="Front. Plant Sci.">
        <title>Chromosomal-level genome assembly of Melastoma candidum provides insights into trichome evolution.</title>
        <authorList>
            <person name="Zhong Y."/>
            <person name="Wu W."/>
            <person name="Sun C."/>
            <person name="Zou P."/>
            <person name="Liu Y."/>
            <person name="Dai S."/>
            <person name="Zhou R."/>
        </authorList>
    </citation>
    <scope>NUCLEOTIDE SEQUENCE [LARGE SCALE GENOMIC DNA]</scope>
</reference>